<dbReference type="AlphaFoldDB" id="A0A5N6M8W5"/>
<evidence type="ECO:0000256" key="3">
    <source>
        <dbReference type="ARBA" id="ARBA00023125"/>
    </source>
</evidence>
<keyword evidence="9" id="KW-1185">Reference proteome</keyword>
<dbReference type="InterPro" id="IPR017887">
    <property type="entry name" value="TF_TCP_subgr"/>
</dbReference>
<dbReference type="PANTHER" id="PTHR31072:SF240">
    <property type="entry name" value="TRANSCRIPTION FACTOR TCP10"/>
    <property type="match status" value="1"/>
</dbReference>
<keyword evidence="3" id="KW-0238">DNA-binding</keyword>
<feature type="region of interest" description="Disordered" evidence="6">
    <location>
        <begin position="1"/>
        <end position="30"/>
    </location>
</feature>
<gene>
    <name evidence="8" type="ORF">E3N88_32381</name>
</gene>
<keyword evidence="5" id="KW-0539">Nucleus</keyword>
<keyword evidence="4" id="KW-0804">Transcription</keyword>
<dbReference type="PROSITE" id="PS51369">
    <property type="entry name" value="TCP"/>
    <property type="match status" value="1"/>
</dbReference>
<dbReference type="OrthoDB" id="1927134at2759"/>
<evidence type="ECO:0000313" key="8">
    <source>
        <dbReference type="EMBL" id="KAD3336862.1"/>
    </source>
</evidence>
<protein>
    <recommendedName>
        <fullName evidence="7">TCP domain-containing protein</fullName>
    </recommendedName>
</protein>
<keyword evidence="2" id="KW-0805">Transcription regulation</keyword>
<organism evidence="8 9">
    <name type="scientific">Mikania micrantha</name>
    <name type="common">bitter vine</name>
    <dbReference type="NCBI Taxonomy" id="192012"/>
    <lineage>
        <taxon>Eukaryota</taxon>
        <taxon>Viridiplantae</taxon>
        <taxon>Streptophyta</taxon>
        <taxon>Embryophyta</taxon>
        <taxon>Tracheophyta</taxon>
        <taxon>Spermatophyta</taxon>
        <taxon>Magnoliopsida</taxon>
        <taxon>eudicotyledons</taxon>
        <taxon>Gunneridae</taxon>
        <taxon>Pentapetalae</taxon>
        <taxon>asterids</taxon>
        <taxon>campanulids</taxon>
        <taxon>Asterales</taxon>
        <taxon>Asteraceae</taxon>
        <taxon>Asteroideae</taxon>
        <taxon>Heliantheae alliance</taxon>
        <taxon>Eupatorieae</taxon>
        <taxon>Mikania</taxon>
    </lineage>
</organism>
<dbReference type="InterPro" id="IPR005333">
    <property type="entry name" value="Transcription_factor_TCP"/>
</dbReference>
<dbReference type="GO" id="GO:0003700">
    <property type="term" value="F:DNA-binding transcription factor activity"/>
    <property type="evidence" value="ECO:0007669"/>
    <property type="project" value="InterPro"/>
</dbReference>
<feature type="domain" description="TCP" evidence="7">
    <location>
        <begin position="18"/>
        <end position="76"/>
    </location>
</feature>
<evidence type="ECO:0000256" key="4">
    <source>
        <dbReference type="ARBA" id="ARBA00023163"/>
    </source>
</evidence>
<proteinExistence type="predicted"/>
<dbReference type="Proteomes" id="UP000326396">
    <property type="component" value="Linkage Group LG6"/>
</dbReference>
<dbReference type="GO" id="GO:2000032">
    <property type="term" value="P:regulation of secondary shoot formation"/>
    <property type="evidence" value="ECO:0007669"/>
    <property type="project" value="TreeGrafter"/>
</dbReference>
<dbReference type="EMBL" id="SZYD01000016">
    <property type="protein sequence ID" value="KAD3336862.1"/>
    <property type="molecule type" value="Genomic_DNA"/>
</dbReference>
<reference evidence="8 9" key="1">
    <citation type="submission" date="2019-05" db="EMBL/GenBank/DDBJ databases">
        <title>Mikania micrantha, genome provides insights into the molecular mechanism of rapid growth.</title>
        <authorList>
            <person name="Liu B."/>
        </authorList>
    </citation>
    <scope>NUCLEOTIDE SEQUENCE [LARGE SCALE GENOMIC DNA]</scope>
    <source>
        <strain evidence="8">NLD-2019</strain>
        <tissue evidence="8">Leaf</tissue>
    </source>
</reference>
<evidence type="ECO:0000256" key="1">
    <source>
        <dbReference type="ARBA" id="ARBA00004123"/>
    </source>
</evidence>
<dbReference type="PANTHER" id="PTHR31072">
    <property type="entry name" value="TRANSCRIPTION FACTOR TCP4-RELATED"/>
    <property type="match status" value="1"/>
</dbReference>
<comment type="caution">
    <text evidence="8">The sequence shown here is derived from an EMBL/GenBank/DDBJ whole genome shotgun (WGS) entry which is preliminary data.</text>
</comment>
<evidence type="ECO:0000256" key="2">
    <source>
        <dbReference type="ARBA" id="ARBA00023015"/>
    </source>
</evidence>
<dbReference type="Pfam" id="PF03634">
    <property type="entry name" value="TCP"/>
    <property type="match status" value="1"/>
</dbReference>
<accession>A0A5N6M8W5</accession>
<comment type="subcellular location">
    <subcellularLocation>
        <location evidence="1">Nucleus</location>
    </subcellularLocation>
</comment>
<evidence type="ECO:0000256" key="6">
    <source>
        <dbReference type="SAM" id="MobiDB-lite"/>
    </source>
</evidence>
<name>A0A5N6M8W5_9ASTR</name>
<dbReference type="GO" id="GO:0005634">
    <property type="term" value="C:nucleus"/>
    <property type="evidence" value="ECO:0007669"/>
    <property type="project" value="UniProtKB-SubCell"/>
</dbReference>
<evidence type="ECO:0000313" key="9">
    <source>
        <dbReference type="Proteomes" id="UP000326396"/>
    </source>
</evidence>
<sequence length="211" mass="24457">MKITKNEPKREMVRPLAPKESHSKICTSKGSRDRRIRLSANTAIRFYDVQDRLGFGRSSNAIDWLMKEAKAAIDVLNAGHHQYFNISEAFHRASGGSIHQNLNQHQIDGYNRSQFEIVDSRNRCQSQNVNSIPVVQDTDFHSSTIRRNFDWNPNYNESEGFEFVTINPVGDHLKNESYDLLGVSFEEDIQDQQAEIQEKEDDQNHDHDYLF</sequence>
<evidence type="ECO:0000256" key="5">
    <source>
        <dbReference type="ARBA" id="ARBA00023242"/>
    </source>
</evidence>
<dbReference type="GO" id="GO:0043565">
    <property type="term" value="F:sequence-specific DNA binding"/>
    <property type="evidence" value="ECO:0007669"/>
    <property type="project" value="TreeGrafter"/>
</dbReference>
<evidence type="ECO:0000259" key="7">
    <source>
        <dbReference type="PROSITE" id="PS51369"/>
    </source>
</evidence>
<feature type="compositionally biased region" description="Basic and acidic residues" evidence="6">
    <location>
        <begin position="1"/>
        <end position="23"/>
    </location>
</feature>